<evidence type="ECO:0000259" key="1">
    <source>
        <dbReference type="Pfam" id="PF09937"/>
    </source>
</evidence>
<dbReference type="OrthoDB" id="237820at2"/>
<dbReference type="AlphaFoldDB" id="A0A5E7BS95"/>
<reference evidence="2 3" key="1">
    <citation type="submission" date="2019-09" db="EMBL/GenBank/DDBJ databases">
        <authorList>
            <person name="Chandra G."/>
            <person name="Truman W A."/>
        </authorList>
    </citation>
    <scope>NUCLEOTIDE SEQUENCE [LARGE SCALE GENOMIC DNA]</scope>
    <source>
        <strain evidence="2">PS723</strain>
    </source>
</reference>
<organism evidence="2 3">
    <name type="scientific">Pseudomonas fluorescens</name>
    <dbReference type="NCBI Taxonomy" id="294"/>
    <lineage>
        <taxon>Bacteria</taxon>
        <taxon>Pseudomonadati</taxon>
        <taxon>Pseudomonadota</taxon>
        <taxon>Gammaproteobacteria</taxon>
        <taxon>Pseudomonadales</taxon>
        <taxon>Pseudomonadaceae</taxon>
        <taxon>Pseudomonas</taxon>
    </lineage>
</organism>
<feature type="domain" description="DUF2169" evidence="1">
    <location>
        <begin position="22"/>
        <end position="110"/>
    </location>
</feature>
<protein>
    <recommendedName>
        <fullName evidence="1">DUF2169 domain-containing protein</fullName>
    </recommendedName>
</protein>
<dbReference type="RefSeq" id="WP_150803495.1">
    <property type="nucleotide sequence ID" value="NZ_CABVHY010000008.1"/>
</dbReference>
<evidence type="ECO:0000313" key="3">
    <source>
        <dbReference type="Proteomes" id="UP000379480"/>
    </source>
</evidence>
<proteinExistence type="predicted"/>
<gene>
    <name evidence="2" type="ORF">PS723_01990</name>
</gene>
<sequence length="451" mass="49813">MEFRNLTPFDALCFSALGVDDQEYPVVAMKVGYRLLPMDGQPGEFRAAVIDDAPLPLCTGDTYYGEEGTSSVYEESDLAPYKPRCDVIVVGHAHAPQGIPAIAWEAGIRLSLPLPPVNITVPLPEPLSPGEPLNQYQLRDWQAQRVAAAHARANAPTRRNLLDKHLRFTGPRHFQQGLFTGWQLKDALPALSVPLRWEHAFGGSSVVLNPDYPTNPQASEHLLNQVCYSNPLGSGWLEKRHEKLALQLDVPLRTLPAPQIETLAAPMQRPVIAGHPDGDLDARGMAQLAATYAQQPAGFGAVGRAWAPRLALAGTYDDSWQAERWPYLPLDFDFAYWNGAPADQQIEFPPPNLRIELFNLTTPETTADGRLRVELPGHRPFVLLRLNNGAMLPLPLLTDTLRLDTEAMTLALTHRISLPNRLDIRALEARFETDPGAPLIRPAHDPAQESL</sequence>
<evidence type="ECO:0000313" key="2">
    <source>
        <dbReference type="EMBL" id="VVN92557.1"/>
    </source>
</evidence>
<dbReference type="InterPro" id="IPR018683">
    <property type="entry name" value="DUF2169"/>
</dbReference>
<accession>A0A5E7BS95</accession>
<dbReference type="Proteomes" id="UP000379480">
    <property type="component" value="Unassembled WGS sequence"/>
</dbReference>
<dbReference type="EMBL" id="CABVHY010000008">
    <property type="protein sequence ID" value="VVN92557.1"/>
    <property type="molecule type" value="Genomic_DNA"/>
</dbReference>
<dbReference type="Pfam" id="PF09937">
    <property type="entry name" value="DUF2169"/>
    <property type="match status" value="2"/>
</dbReference>
<name>A0A5E7BS95_PSEFL</name>
<feature type="domain" description="DUF2169" evidence="1">
    <location>
        <begin position="162"/>
        <end position="415"/>
    </location>
</feature>